<organism evidence="1 2">
    <name type="scientific">Candidatus Azambacteria bacterium GW2011_GWF2_46_32</name>
    <dbReference type="NCBI Taxonomy" id="1618628"/>
    <lineage>
        <taxon>Bacteria</taxon>
        <taxon>Candidatus Azamiibacteriota</taxon>
    </lineage>
</organism>
<evidence type="ECO:0000313" key="1">
    <source>
        <dbReference type="EMBL" id="KKU37996.1"/>
    </source>
</evidence>
<protein>
    <submittedName>
        <fullName evidence="1">Uncharacterized protein</fullName>
    </submittedName>
</protein>
<comment type="caution">
    <text evidence="1">The sequence shown here is derived from an EMBL/GenBank/DDBJ whole genome shotgun (WGS) entry which is preliminary data.</text>
</comment>
<dbReference type="PATRIC" id="fig|1618628.3.peg.184"/>
<sequence length="415" mass="42078">MKKNLSILFSIIILSAFIGLGVRFAFAQLGWEEPANTPPLDNDIPLWIKNGNDLYHTTGGNVGIGSTSPTSKLEVVNSSGSADVYGIKTAASSSYGGYERVYGIYSTASAAPYSGGDFAVGVYGGASSTRGLPVGVYGSGGIRGRGVQGTGKVGVYGYAYGIAGGTGVFALGDTFGLEAAGDYAVYATGNTYGIFSDSGKNYFSGKVSIGTTSSASTLSLTGNVSIDYPTITAPPGGMIVAGNVGIGTTAPLQKFQVNDTATAAFVVTSAGNVGIGTTNPGAKLDVAGDINLRAGTKSTLPKGGARGNCGTYTLESNTKKIPYKISCGTTYRDGSYTAKTYNTAKPGCTLTCTGSAGGGYGSGKAEIDLNTCADALVPFSGLGDMVIVTSGNNTACRNSSNSVYWQEGIQLKVSY</sequence>
<dbReference type="AlphaFoldDB" id="A0A0G1PYR0"/>
<reference evidence="1 2" key="1">
    <citation type="journal article" date="2015" name="Nature">
        <title>rRNA introns, odd ribosomes, and small enigmatic genomes across a large radiation of phyla.</title>
        <authorList>
            <person name="Brown C.T."/>
            <person name="Hug L.A."/>
            <person name="Thomas B.C."/>
            <person name="Sharon I."/>
            <person name="Castelle C.J."/>
            <person name="Singh A."/>
            <person name="Wilkins M.J."/>
            <person name="Williams K.H."/>
            <person name="Banfield J.F."/>
        </authorList>
    </citation>
    <scope>NUCLEOTIDE SEQUENCE [LARGE SCALE GENOMIC DNA]</scope>
</reference>
<name>A0A0G1PYR0_9BACT</name>
<proteinExistence type="predicted"/>
<dbReference type="EMBL" id="LCMM01000008">
    <property type="protein sequence ID" value="KKU37996.1"/>
    <property type="molecule type" value="Genomic_DNA"/>
</dbReference>
<evidence type="ECO:0000313" key="2">
    <source>
        <dbReference type="Proteomes" id="UP000034856"/>
    </source>
</evidence>
<gene>
    <name evidence="1" type="ORF">UX51_C0008G0007</name>
</gene>
<accession>A0A0G1PYR0</accession>
<dbReference type="Proteomes" id="UP000034856">
    <property type="component" value="Unassembled WGS sequence"/>
</dbReference>